<feature type="transmembrane region" description="Helical" evidence="2">
    <location>
        <begin position="296"/>
        <end position="319"/>
    </location>
</feature>
<accession>A0A2U8PPJ3</accession>
<feature type="region of interest" description="Disordered" evidence="1">
    <location>
        <begin position="371"/>
        <end position="406"/>
    </location>
</feature>
<dbReference type="GO" id="GO:0016747">
    <property type="term" value="F:acyltransferase activity, transferring groups other than amino-acyl groups"/>
    <property type="evidence" value="ECO:0007669"/>
    <property type="project" value="InterPro"/>
</dbReference>
<keyword evidence="2" id="KW-0472">Membrane</keyword>
<dbReference type="AlphaFoldDB" id="A0A2U8PPJ3"/>
<feature type="transmembrane region" description="Helical" evidence="2">
    <location>
        <begin position="331"/>
        <end position="352"/>
    </location>
</feature>
<evidence type="ECO:0000313" key="5">
    <source>
        <dbReference type="Proteomes" id="UP000215884"/>
    </source>
</evidence>
<feature type="transmembrane region" description="Helical" evidence="2">
    <location>
        <begin position="266"/>
        <end position="284"/>
    </location>
</feature>
<feature type="transmembrane region" description="Helical" evidence="2">
    <location>
        <begin position="217"/>
        <end position="236"/>
    </location>
</feature>
<evidence type="ECO:0000256" key="2">
    <source>
        <dbReference type="SAM" id="Phobius"/>
    </source>
</evidence>
<feature type="transmembrane region" description="Helical" evidence="2">
    <location>
        <begin position="177"/>
        <end position="197"/>
    </location>
</feature>
<keyword evidence="5" id="KW-1185">Reference proteome</keyword>
<feature type="domain" description="Acyltransferase 3" evidence="3">
    <location>
        <begin position="22"/>
        <end position="346"/>
    </location>
</feature>
<keyword evidence="4" id="KW-0808">Transferase</keyword>
<feature type="transmembrane region" description="Helical" evidence="2">
    <location>
        <begin position="48"/>
        <end position="66"/>
    </location>
</feature>
<reference evidence="4 5" key="2">
    <citation type="journal article" date="2019" name="Int. J. Syst. Evol. Microbiol.">
        <title>Description and complete genome sequence of Bradyrhizobium amphicarpaeae sp. nov., harbouring photosystem and nitrogen-fixation genes.</title>
        <authorList>
            <person name="Bromfield E.S.P."/>
            <person name="Cloutier S."/>
            <person name="Nguyen H.D.T."/>
        </authorList>
    </citation>
    <scope>NUCLEOTIDE SEQUENCE [LARGE SCALE GENOMIC DNA]</scope>
    <source>
        <strain evidence="4 5">39S1MB</strain>
    </source>
</reference>
<dbReference type="Pfam" id="PF01757">
    <property type="entry name" value="Acyl_transf_3"/>
    <property type="match status" value="1"/>
</dbReference>
<organism evidence="4 5">
    <name type="scientific">Bradyrhizobium amphicarpaeae</name>
    <dbReference type="NCBI Taxonomy" id="1404768"/>
    <lineage>
        <taxon>Bacteria</taxon>
        <taxon>Pseudomonadati</taxon>
        <taxon>Pseudomonadota</taxon>
        <taxon>Alphaproteobacteria</taxon>
        <taxon>Hyphomicrobiales</taxon>
        <taxon>Nitrobacteraceae</taxon>
        <taxon>Bradyrhizobium</taxon>
    </lineage>
</organism>
<dbReference type="GO" id="GO:0016020">
    <property type="term" value="C:membrane"/>
    <property type="evidence" value="ECO:0007669"/>
    <property type="project" value="TreeGrafter"/>
</dbReference>
<dbReference type="EMBL" id="CP029426">
    <property type="protein sequence ID" value="AWL99651.1"/>
    <property type="molecule type" value="Genomic_DNA"/>
</dbReference>
<dbReference type="PANTHER" id="PTHR23028:SF53">
    <property type="entry name" value="ACYL_TRANSF_3 DOMAIN-CONTAINING PROTEIN"/>
    <property type="match status" value="1"/>
</dbReference>
<feature type="transmembrane region" description="Helical" evidence="2">
    <location>
        <begin position="243"/>
        <end position="260"/>
    </location>
</feature>
<sequence>MIIREAPPSPSLDARFERLPTLDGLRAVSIMMVMLSHFVNARLFPGGLGVLIFFVISGFLITRLLLSEYKTTGSVNIRDFYLRRVIRLYPVVVAYAILAVLVFSLTGRSNQIELKPILSALFYFANYYYSNLYVTHSYTAMPFSIAWSLSVEEHFYIVFPVLFAALVDLGGRLRIAVLILCIIPLLARVIFVTMNPIDDPAYSFITYYQTQYRIDSIAFGVLLALLLEVSYWQNILRRLEHPLALSLGIVAILGSLLWRDPIFRETLRYTVQAVAVVVILYNLLYSQSPLSRFIAFILNLPLVVFVGKLSYSLYFWHFFAGAFGPTSLPTSGLAVLNFVMSFAFATASYYWLETPFVALRERFRTVKSCGRDEAADATSPNENANRSKPMDTAPALPLKYKPEDSR</sequence>
<reference evidence="4 5" key="1">
    <citation type="journal article" date="2017" name="Syst. Appl. Microbiol.">
        <title>Soybeans inoculated with root zone soils of Canadian native legumes harbour diverse and novel Bradyrhizobium spp. that possess agricultural potential.</title>
        <authorList>
            <person name="Bromfield E.S.P."/>
            <person name="Cloutier S."/>
            <person name="Tambong J.T."/>
            <person name="Tran Thi T.V."/>
        </authorList>
    </citation>
    <scope>NUCLEOTIDE SEQUENCE [LARGE SCALE GENOMIC DNA]</scope>
    <source>
        <strain evidence="4 5">39S1MB</strain>
    </source>
</reference>
<feature type="transmembrane region" description="Helical" evidence="2">
    <location>
        <begin position="117"/>
        <end position="134"/>
    </location>
</feature>
<dbReference type="InterPro" id="IPR002656">
    <property type="entry name" value="Acyl_transf_3_dom"/>
</dbReference>
<keyword evidence="2" id="KW-1133">Transmembrane helix</keyword>
<evidence type="ECO:0000259" key="3">
    <source>
        <dbReference type="Pfam" id="PF01757"/>
    </source>
</evidence>
<name>A0A2U8PPJ3_9BRAD</name>
<dbReference type="RefSeq" id="WP_094895325.1">
    <property type="nucleotide sequence ID" value="NZ_CP029426.2"/>
</dbReference>
<keyword evidence="2" id="KW-0812">Transmembrane</keyword>
<dbReference type="InterPro" id="IPR050879">
    <property type="entry name" value="Acyltransferase_3"/>
</dbReference>
<proteinExistence type="predicted"/>
<dbReference type="OrthoDB" id="9796461at2"/>
<dbReference type="GO" id="GO:0009103">
    <property type="term" value="P:lipopolysaccharide biosynthetic process"/>
    <property type="evidence" value="ECO:0007669"/>
    <property type="project" value="TreeGrafter"/>
</dbReference>
<dbReference type="KEGG" id="brq:CIT40_06145"/>
<dbReference type="PANTHER" id="PTHR23028">
    <property type="entry name" value="ACETYLTRANSFERASE"/>
    <property type="match status" value="1"/>
</dbReference>
<evidence type="ECO:0000256" key="1">
    <source>
        <dbReference type="SAM" id="MobiDB-lite"/>
    </source>
</evidence>
<feature type="transmembrane region" description="Helical" evidence="2">
    <location>
        <begin position="86"/>
        <end position="105"/>
    </location>
</feature>
<keyword evidence="4" id="KW-0012">Acyltransferase</keyword>
<gene>
    <name evidence="4" type="ORF">CIT40_06145</name>
</gene>
<dbReference type="Proteomes" id="UP000215884">
    <property type="component" value="Chromosome"/>
</dbReference>
<evidence type="ECO:0000313" key="4">
    <source>
        <dbReference type="EMBL" id="AWL99651.1"/>
    </source>
</evidence>
<protein>
    <submittedName>
        <fullName evidence="4">Acyltransferase</fullName>
    </submittedName>
</protein>